<protein>
    <submittedName>
        <fullName evidence="6">Serine/threonine-protein kinase HipA</fullName>
    </submittedName>
</protein>
<comment type="similarity">
    <text evidence="1">Belongs to the HipA Ser/Thr kinase family.</text>
</comment>
<dbReference type="GO" id="GO:0004674">
    <property type="term" value="F:protein serine/threonine kinase activity"/>
    <property type="evidence" value="ECO:0007669"/>
    <property type="project" value="TreeGrafter"/>
</dbReference>
<dbReference type="InterPro" id="IPR052028">
    <property type="entry name" value="HipA_Ser/Thr_kinase"/>
</dbReference>
<evidence type="ECO:0000313" key="6">
    <source>
        <dbReference type="EMBL" id="SEA21215.1"/>
    </source>
</evidence>
<dbReference type="STRING" id="525918.SAMN05660964_01126"/>
<keyword evidence="3 6" id="KW-0418">Kinase</keyword>
<reference evidence="6 7" key="1">
    <citation type="submission" date="2016-10" db="EMBL/GenBank/DDBJ databases">
        <authorList>
            <person name="de Groot N.N."/>
        </authorList>
    </citation>
    <scope>NUCLEOTIDE SEQUENCE [LARGE SCALE GENOMIC DNA]</scope>
    <source>
        <strain evidence="6 7">DSM 21228</strain>
    </source>
</reference>
<name>A0A1H3ZC84_9GAMM</name>
<proteinExistence type="inferred from homology"/>
<dbReference type="Pfam" id="PF13657">
    <property type="entry name" value="Couple_hipA"/>
    <property type="match status" value="1"/>
</dbReference>
<dbReference type="EMBL" id="FNQP01000005">
    <property type="protein sequence ID" value="SEA21215.1"/>
    <property type="molecule type" value="Genomic_DNA"/>
</dbReference>
<keyword evidence="2" id="KW-0808">Transferase</keyword>
<dbReference type="InterPro" id="IPR017508">
    <property type="entry name" value="HipA_N1"/>
</dbReference>
<dbReference type="PANTHER" id="PTHR37419:SF1">
    <property type="entry name" value="SERINE_THREONINE-PROTEIN KINASE TOXIN HIPA"/>
    <property type="match status" value="1"/>
</dbReference>
<organism evidence="6 7">
    <name type="scientific">Thiothrix caldifontis</name>
    <dbReference type="NCBI Taxonomy" id="525918"/>
    <lineage>
        <taxon>Bacteria</taxon>
        <taxon>Pseudomonadati</taxon>
        <taxon>Pseudomonadota</taxon>
        <taxon>Gammaproteobacteria</taxon>
        <taxon>Thiotrichales</taxon>
        <taxon>Thiotrichaceae</taxon>
        <taxon>Thiothrix</taxon>
    </lineage>
</organism>
<dbReference type="PANTHER" id="PTHR37419">
    <property type="entry name" value="SERINE/THREONINE-PROTEIN KINASE TOXIN HIPA"/>
    <property type="match status" value="1"/>
</dbReference>
<dbReference type="Pfam" id="PF07804">
    <property type="entry name" value="HipA_C"/>
    <property type="match status" value="1"/>
</dbReference>
<feature type="domain" description="HipA-like C-terminal" evidence="4">
    <location>
        <begin position="152"/>
        <end position="378"/>
    </location>
</feature>
<evidence type="ECO:0000259" key="5">
    <source>
        <dbReference type="Pfam" id="PF13657"/>
    </source>
</evidence>
<evidence type="ECO:0000256" key="1">
    <source>
        <dbReference type="ARBA" id="ARBA00010164"/>
    </source>
</evidence>
<dbReference type="OrthoDB" id="9805913at2"/>
<evidence type="ECO:0000259" key="4">
    <source>
        <dbReference type="Pfam" id="PF07804"/>
    </source>
</evidence>
<evidence type="ECO:0000256" key="2">
    <source>
        <dbReference type="ARBA" id="ARBA00022679"/>
    </source>
</evidence>
<evidence type="ECO:0000313" key="7">
    <source>
        <dbReference type="Proteomes" id="UP000199397"/>
    </source>
</evidence>
<feature type="domain" description="HipA N-terminal subdomain 1" evidence="5">
    <location>
        <begin position="12"/>
        <end position="112"/>
    </location>
</feature>
<evidence type="ECO:0000256" key="3">
    <source>
        <dbReference type="ARBA" id="ARBA00022777"/>
    </source>
</evidence>
<dbReference type="InterPro" id="IPR012893">
    <property type="entry name" value="HipA-like_C"/>
</dbReference>
<dbReference type="Gene3D" id="1.10.1070.20">
    <property type="match status" value="1"/>
</dbReference>
<dbReference type="AlphaFoldDB" id="A0A1H3ZC84"/>
<dbReference type="GO" id="GO:0005829">
    <property type="term" value="C:cytosol"/>
    <property type="evidence" value="ECO:0007669"/>
    <property type="project" value="TreeGrafter"/>
</dbReference>
<accession>A0A1H3ZC84</accession>
<dbReference type="Proteomes" id="UP000199397">
    <property type="component" value="Unassembled WGS sequence"/>
</dbReference>
<sequence>MSKQTNTDQGSLDIYVQGERSGTLGRSAMRSLSYVFGYLADATPQQAVSLTMPVMPDQYGYQQGVHPIFQMNLPEGELRELLRNRFQKTVQNFDDLALLGIVGHSQIGRIRIAPAGMEPDTMPLQDMQELRTYSGTEDLFADLLQRYARYSGISGVQPKVLVRDADTVATAAQLEQFSYRDATHIVKGWNPERFPQLAANEYFCMQAARKAGLETPEVELAAQGRLLIVKRFDLNDKGGYLGFEDFCVLNGLATDDKYVGSYQDIAQRIRQFVSPQRVHEALEQFFLSLALTCAVRNGDAHLKNFGVLYDDPEGDIRFAPAFDIVSTTPYIPNDTLALLFGGSKVFPERKALLAFARQFCNINERRAKHLLEWVAHGLETTLPELQSYQQRHPAFADIGERMQSIWKQGIAELMGIH</sequence>
<dbReference type="NCBIfam" id="TIGR03071">
    <property type="entry name" value="couple_hipA"/>
    <property type="match status" value="1"/>
</dbReference>
<dbReference type="RefSeq" id="WP_093066254.1">
    <property type="nucleotide sequence ID" value="NZ_FNQP01000005.1"/>
</dbReference>
<gene>
    <name evidence="6" type="ORF">SAMN05660964_01126</name>
</gene>
<keyword evidence="7" id="KW-1185">Reference proteome</keyword>